<accession>A0A7W6AD03</accession>
<dbReference type="AlphaFoldDB" id="A0A7W6AD03"/>
<evidence type="ECO:0000313" key="2">
    <source>
        <dbReference type="Proteomes" id="UP000517759"/>
    </source>
</evidence>
<dbReference type="Proteomes" id="UP000517759">
    <property type="component" value="Unassembled WGS sequence"/>
</dbReference>
<protein>
    <submittedName>
        <fullName evidence="1">Uncharacterized protein</fullName>
    </submittedName>
</protein>
<dbReference type="RefSeq" id="WP_183501728.1">
    <property type="nucleotide sequence ID" value="NZ_JACIDN010000001.1"/>
</dbReference>
<sequence>MSDEAQMLAEIHAARGLLRVNPPPNAVTHAALWAHATREPGQPVDFSVVRALRTDPDTARRYRAMLGAQALAHAPLAAAASDGAITRRRLGAFELEILPAEDDAPPLLVLRGVEAKVPRVIEAWLGDDTVRLELGAPVEGAILLALDPAVPEAVELGRMLSEPACAVFLL</sequence>
<name>A0A7W6AD03_9HYPH</name>
<proteinExistence type="predicted"/>
<reference evidence="1 2" key="1">
    <citation type="submission" date="2020-08" db="EMBL/GenBank/DDBJ databases">
        <title>Genomic Encyclopedia of Type Strains, Phase IV (KMG-IV): sequencing the most valuable type-strain genomes for metagenomic binning, comparative biology and taxonomic classification.</title>
        <authorList>
            <person name="Goeker M."/>
        </authorList>
    </citation>
    <scope>NUCLEOTIDE SEQUENCE [LARGE SCALE GENOMIC DNA]</scope>
    <source>
        <strain evidence="1 2">DSM 24105</strain>
    </source>
</reference>
<evidence type="ECO:0000313" key="1">
    <source>
        <dbReference type="EMBL" id="MBB3900955.1"/>
    </source>
</evidence>
<organism evidence="1 2">
    <name type="scientific">Methylobacterium brachythecii</name>
    <dbReference type="NCBI Taxonomy" id="1176177"/>
    <lineage>
        <taxon>Bacteria</taxon>
        <taxon>Pseudomonadati</taxon>
        <taxon>Pseudomonadota</taxon>
        <taxon>Alphaproteobacteria</taxon>
        <taxon>Hyphomicrobiales</taxon>
        <taxon>Methylobacteriaceae</taxon>
        <taxon>Methylobacterium</taxon>
    </lineage>
</organism>
<dbReference type="EMBL" id="JACIDN010000001">
    <property type="protein sequence ID" value="MBB3900955.1"/>
    <property type="molecule type" value="Genomic_DNA"/>
</dbReference>
<gene>
    <name evidence="1" type="ORF">GGR33_000435</name>
</gene>
<comment type="caution">
    <text evidence="1">The sequence shown here is derived from an EMBL/GenBank/DDBJ whole genome shotgun (WGS) entry which is preliminary data.</text>
</comment>